<keyword evidence="1" id="KW-0812">Transmembrane</keyword>
<feature type="transmembrane region" description="Helical" evidence="1">
    <location>
        <begin position="75"/>
        <end position="96"/>
    </location>
</feature>
<gene>
    <name evidence="2" type="ORF">QBC37DRAFT_418159</name>
</gene>
<feature type="transmembrane region" description="Helical" evidence="1">
    <location>
        <begin position="35"/>
        <end position="55"/>
    </location>
</feature>
<keyword evidence="1" id="KW-1133">Transmembrane helix</keyword>
<evidence type="ECO:0000256" key="1">
    <source>
        <dbReference type="SAM" id="Phobius"/>
    </source>
</evidence>
<dbReference type="EMBL" id="MU858074">
    <property type="protein sequence ID" value="KAK4215951.1"/>
    <property type="molecule type" value="Genomic_DNA"/>
</dbReference>
<organism evidence="2 3">
    <name type="scientific">Rhypophila decipiens</name>
    <dbReference type="NCBI Taxonomy" id="261697"/>
    <lineage>
        <taxon>Eukaryota</taxon>
        <taxon>Fungi</taxon>
        <taxon>Dikarya</taxon>
        <taxon>Ascomycota</taxon>
        <taxon>Pezizomycotina</taxon>
        <taxon>Sordariomycetes</taxon>
        <taxon>Sordariomycetidae</taxon>
        <taxon>Sordariales</taxon>
        <taxon>Naviculisporaceae</taxon>
        <taxon>Rhypophila</taxon>
    </lineage>
</organism>
<keyword evidence="1" id="KW-0472">Membrane</keyword>
<keyword evidence="3" id="KW-1185">Reference proteome</keyword>
<evidence type="ECO:0000313" key="2">
    <source>
        <dbReference type="EMBL" id="KAK4215951.1"/>
    </source>
</evidence>
<dbReference type="AlphaFoldDB" id="A0AAN6YC91"/>
<protein>
    <submittedName>
        <fullName evidence="2">Uncharacterized protein</fullName>
    </submittedName>
</protein>
<proteinExistence type="predicted"/>
<accession>A0AAN6YC91</accession>
<sequence>MDGWGRQGKFGEARDRSVGDDILGVLTWRYGRLPFVLFGFLFASIIVYIPCGFAHSHTHLYPLCYSSYCPRIGLLSLFPSLLLSDSLCYTYLSALASEFTRRTYYRWRGYFCLDDGIPGSAAVVMNDY</sequence>
<reference evidence="2" key="2">
    <citation type="submission" date="2023-05" db="EMBL/GenBank/DDBJ databases">
        <authorList>
            <consortium name="Lawrence Berkeley National Laboratory"/>
            <person name="Steindorff A."/>
            <person name="Hensen N."/>
            <person name="Bonometti L."/>
            <person name="Westerberg I."/>
            <person name="Brannstrom I.O."/>
            <person name="Guillou S."/>
            <person name="Cros-Aarteil S."/>
            <person name="Calhoun S."/>
            <person name="Haridas S."/>
            <person name="Kuo A."/>
            <person name="Mondo S."/>
            <person name="Pangilinan J."/>
            <person name="Riley R."/>
            <person name="Labutti K."/>
            <person name="Andreopoulos B."/>
            <person name="Lipzen A."/>
            <person name="Chen C."/>
            <person name="Yanf M."/>
            <person name="Daum C."/>
            <person name="Ng V."/>
            <person name="Clum A."/>
            <person name="Ohm R."/>
            <person name="Martin F."/>
            <person name="Silar P."/>
            <person name="Natvig D."/>
            <person name="Lalanne C."/>
            <person name="Gautier V."/>
            <person name="Ament-Velasquez S.L."/>
            <person name="Kruys A."/>
            <person name="Hutchinson M.I."/>
            <person name="Powell A.J."/>
            <person name="Barry K."/>
            <person name="Miller A.N."/>
            <person name="Grigoriev I.V."/>
            <person name="Debuchy R."/>
            <person name="Gladieux P."/>
            <person name="Thoren M.H."/>
            <person name="Johannesson H."/>
        </authorList>
    </citation>
    <scope>NUCLEOTIDE SEQUENCE</scope>
    <source>
        <strain evidence="2">PSN293</strain>
    </source>
</reference>
<evidence type="ECO:0000313" key="3">
    <source>
        <dbReference type="Proteomes" id="UP001301769"/>
    </source>
</evidence>
<name>A0AAN6YC91_9PEZI</name>
<dbReference type="Proteomes" id="UP001301769">
    <property type="component" value="Unassembled WGS sequence"/>
</dbReference>
<reference evidence="2" key="1">
    <citation type="journal article" date="2023" name="Mol. Phylogenet. Evol.">
        <title>Genome-scale phylogeny and comparative genomics of the fungal order Sordariales.</title>
        <authorList>
            <person name="Hensen N."/>
            <person name="Bonometti L."/>
            <person name="Westerberg I."/>
            <person name="Brannstrom I.O."/>
            <person name="Guillou S."/>
            <person name="Cros-Aarteil S."/>
            <person name="Calhoun S."/>
            <person name="Haridas S."/>
            <person name="Kuo A."/>
            <person name="Mondo S."/>
            <person name="Pangilinan J."/>
            <person name="Riley R."/>
            <person name="LaButti K."/>
            <person name="Andreopoulos B."/>
            <person name="Lipzen A."/>
            <person name="Chen C."/>
            <person name="Yan M."/>
            <person name="Daum C."/>
            <person name="Ng V."/>
            <person name="Clum A."/>
            <person name="Steindorff A."/>
            <person name="Ohm R.A."/>
            <person name="Martin F."/>
            <person name="Silar P."/>
            <person name="Natvig D.O."/>
            <person name="Lalanne C."/>
            <person name="Gautier V."/>
            <person name="Ament-Velasquez S.L."/>
            <person name="Kruys A."/>
            <person name="Hutchinson M.I."/>
            <person name="Powell A.J."/>
            <person name="Barry K."/>
            <person name="Miller A.N."/>
            <person name="Grigoriev I.V."/>
            <person name="Debuchy R."/>
            <person name="Gladieux P."/>
            <person name="Hiltunen Thoren M."/>
            <person name="Johannesson H."/>
        </authorList>
    </citation>
    <scope>NUCLEOTIDE SEQUENCE</scope>
    <source>
        <strain evidence="2">PSN293</strain>
    </source>
</reference>
<comment type="caution">
    <text evidence="2">The sequence shown here is derived from an EMBL/GenBank/DDBJ whole genome shotgun (WGS) entry which is preliminary data.</text>
</comment>